<sequence length="236" mass="26361">MQTDGENSSVDDADKLCSSENSSIQNASFVTEESDHSKGGQNSFSMSDEKIVIGIEDETKEFSDRLIGGCKQLEVIFVTGMADEQYNRILITSRVENVNLNIRPNSSPHVLDFLNREESWDLFQRKAFGNTNNFPEYLIHLGKGLPLAIVVIAGLLAKGEKTEIWWRHVANNIGSFINSNSKEFKNTLSLSYIHLPSHLKPCFLYLCSFPSDYEIPVKMLIKSCIAVGFISSKSGI</sequence>
<comment type="caution">
    <text evidence="1">The sequence shown here is derived from an EMBL/GenBank/DDBJ whole genome shotgun (WGS) entry which is preliminary data.</text>
</comment>
<gene>
    <name evidence="1" type="ORF">M9H77_09087</name>
</gene>
<organism evidence="1 2">
    <name type="scientific">Catharanthus roseus</name>
    <name type="common">Madagascar periwinkle</name>
    <name type="synonym">Vinca rosea</name>
    <dbReference type="NCBI Taxonomy" id="4058"/>
    <lineage>
        <taxon>Eukaryota</taxon>
        <taxon>Viridiplantae</taxon>
        <taxon>Streptophyta</taxon>
        <taxon>Embryophyta</taxon>
        <taxon>Tracheophyta</taxon>
        <taxon>Spermatophyta</taxon>
        <taxon>Magnoliopsida</taxon>
        <taxon>eudicotyledons</taxon>
        <taxon>Gunneridae</taxon>
        <taxon>Pentapetalae</taxon>
        <taxon>asterids</taxon>
        <taxon>lamiids</taxon>
        <taxon>Gentianales</taxon>
        <taxon>Apocynaceae</taxon>
        <taxon>Rauvolfioideae</taxon>
        <taxon>Vinceae</taxon>
        <taxon>Catharanthinae</taxon>
        <taxon>Catharanthus</taxon>
    </lineage>
</organism>
<dbReference type="Proteomes" id="UP001060085">
    <property type="component" value="Linkage Group LG02"/>
</dbReference>
<dbReference type="EMBL" id="CM044702">
    <property type="protein sequence ID" value="KAI5678137.1"/>
    <property type="molecule type" value="Genomic_DNA"/>
</dbReference>
<evidence type="ECO:0000313" key="2">
    <source>
        <dbReference type="Proteomes" id="UP001060085"/>
    </source>
</evidence>
<accession>A0ACC0BZU0</accession>
<keyword evidence="2" id="KW-1185">Reference proteome</keyword>
<proteinExistence type="predicted"/>
<protein>
    <submittedName>
        <fullName evidence="1">Uncharacterized protein</fullName>
    </submittedName>
</protein>
<name>A0ACC0BZU0_CATRO</name>
<evidence type="ECO:0000313" key="1">
    <source>
        <dbReference type="EMBL" id="KAI5678137.1"/>
    </source>
</evidence>
<reference evidence="2" key="1">
    <citation type="journal article" date="2023" name="Nat. Plants">
        <title>Single-cell RNA sequencing provides a high-resolution roadmap for understanding the multicellular compartmentation of specialized metabolism.</title>
        <authorList>
            <person name="Sun S."/>
            <person name="Shen X."/>
            <person name="Li Y."/>
            <person name="Li Y."/>
            <person name="Wang S."/>
            <person name="Li R."/>
            <person name="Zhang H."/>
            <person name="Shen G."/>
            <person name="Guo B."/>
            <person name="Wei J."/>
            <person name="Xu J."/>
            <person name="St-Pierre B."/>
            <person name="Chen S."/>
            <person name="Sun C."/>
        </authorList>
    </citation>
    <scope>NUCLEOTIDE SEQUENCE [LARGE SCALE GENOMIC DNA]</scope>
</reference>